<feature type="region of interest" description="Disordered" evidence="16">
    <location>
        <begin position="38"/>
        <end position="66"/>
    </location>
</feature>
<feature type="domain" description="C2H2-type" evidence="20">
    <location>
        <begin position="244"/>
        <end position="264"/>
    </location>
</feature>
<keyword evidence="4" id="KW-0344">Guanine-nucleotide releasing factor</keyword>
<feature type="region of interest" description="Disordered" evidence="16">
    <location>
        <begin position="569"/>
        <end position="589"/>
    </location>
</feature>
<feature type="region of interest" description="Disordered" evidence="16">
    <location>
        <begin position="1363"/>
        <end position="1389"/>
    </location>
</feature>
<accession>A0A8K1GIK2</accession>
<keyword evidence="7 14" id="KW-0863">Zinc-finger</keyword>
<evidence type="ECO:0000256" key="7">
    <source>
        <dbReference type="ARBA" id="ARBA00022771"/>
    </source>
</evidence>
<dbReference type="PROSITE" id="PS50003">
    <property type="entry name" value="PH_DOMAIN"/>
    <property type="match status" value="1"/>
</dbReference>
<feature type="region of interest" description="Disordered" evidence="16">
    <location>
        <begin position="544"/>
        <end position="563"/>
    </location>
</feature>
<dbReference type="FunFam" id="3.30.160.60:FF:000150">
    <property type="entry name" value="Mds1 and evi1 complex locus protein"/>
    <property type="match status" value="1"/>
</dbReference>
<feature type="compositionally biased region" description="Acidic residues" evidence="16">
    <location>
        <begin position="1494"/>
        <end position="1504"/>
    </location>
</feature>
<feature type="domain" description="C2H2-type" evidence="20">
    <location>
        <begin position="292"/>
        <end position="319"/>
    </location>
</feature>
<dbReference type="Proteomes" id="UP000796761">
    <property type="component" value="Unassembled WGS sequence"/>
</dbReference>
<dbReference type="PANTHER" id="PTHR12845:SF3">
    <property type="entry name" value="RHO GUANINE NUCLEOTIDE EXCHANGE FACTOR 16"/>
    <property type="match status" value="1"/>
</dbReference>
<evidence type="ECO:0000256" key="8">
    <source>
        <dbReference type="ARBA" id="ARBA00022833"/>
    </source>
</evidence>
<feature type="compositionally biased region" description="Basic and acidic residues" evidence="16">
    <location>
        <begin position="637"/>
        <end position="654"/>
    </location>
</feature>
<evidence type="ECO:0000313" key="23">
    <source>
        <dbReference type="Proteomes" id="UP000796761"/>
    </source>
</evidence>
<dbReference type="Gene3D" id="2.170.270.10">
    <property type="entry name" value="SET domain"/>
    <property type="match status" value="1"/>
</dbReference>
<evidence type="ECO:0000259" key="17">
    <source>
        <dbReference type="PROSITE" id="PS50002"/>
    </source>
</evidence>
<evidence type="ECO:0000256" key="12">
    <source>
        <dbReference type="ARBA" id="ARBA00023242"/>
    </source>
</evidence>
<feature type="domain" description="C2H2-type" evidence="20">
    <location>
        <begin position="405"/>
        <end position="432"/>
    </location>
</feature>
<comment type="caution">
    <text evidence="22">The sequence shown here is derived from an EMBL/GenBank/DDBJ whole genome shotgun (WGS) entry which is preliminary data.</text>
</comment>
<dbReference type="GO" id="GO:0045892">
    <property type="term" value="P:negative regulation of DNA-templated transcription"/>
    <property type="evidence" value="ECO:0007669"/>
    <property type="project" value="UniProtKB-ARBA"/>
</dbReference>
<dbReference type="CDD" id="cd00160">
    <property type="entry name" value="RhoGEF"/>
    <property type="match status" value="1"/>
</dbReference>
<dbReference type="FunFam" id="3.30.160.60:FF:000192">
    <property type="entry name" value="Mds1 and evi1 complex locus protein"/>
    <property type="match status" value="1"/>
</dbReference>
<evidence type="ECO:0000256" key="10">
    <source>
        <dbReference type="ARBA" id="ARBA00023125"/>
    </source>
</evidence>
<name>A0A8K1GIK2_9PASS</name>
<feature type="region of interest" description="Disordered" evidence="16">
    <location>
        <begin position="1106"/>
        <end position="1169"/>
    </location>
</feature>
<gene>
    <name evidence="22" type="ORF">HGM15179_007580</name>
</gene>
<feature type="domain" description="SET" evidence="21">
    <location>
        <begin position="96"/>
        <end position="225"/>
    </location>
</feature>
<dbReference type="PANTHER" id="PTHR12845">
    <property type="entry name" value="GUANINE NUCLEOTIDE EXCHANGE FACTOR"/>
    <property type="match status" value="1"/>
</dbReference>
<evidence type="ECO:0000256" key="14">
    <source>
        <dbReference type="PROSITE-ProRule" id="PRU00042"/>
    </source>
</evidence>
<dbReference type="InterPro" id="IPR036236">
    <property type="entry name" value="Znf_C2H2_sf"/>
</dbReference>
<feature type="domain" description="PH" evidence="18">
    <location>
        <begin position="1764"/>
        <end position="1879"/>
    </location>
</feature>
<feature type="compositionally biased region" description="Acidic residues" evidence="16">
    <location>
        <begin position="1122"/>
        <end position="1138"/>
    </location>
</feature>
<dbReference type="InterPro" id="IPR047271">
    <property type="entry name" value="Ephexin-like"/>
</dbReference>
<feature type="compositionally biased region" description="Basic residues" evidence="16">
    <location>
        <begin position="1454"/>
        <end position="1467"/>
    </location>
</feature>
<dbReference type="InterPro" id="IPR011993">
    <property type="entry name" value="PH-like_dom_sf"/>
</dbReference>
<feature type="domain" description="C2H2-type" evidence="20">
    <location>
        <begin position="985"/>
        <end position="1013"/>
    </location>
</feature>
<dbReference type="InterPro" id="IPR001452">
    <property type="entry name" value="SH3_domain"/>
</dbReference>
<feature type="domain" description="DH" evidence="19">
    <location>
        <begin position="1547"/>
        <end position="1731"/>
    </location>
</feature>
<feature type="region of interest" description="Disordered" evidence="16">
    <location>
        <begin position="763"/>
        <end position="810"/>
    </location>
</feature>
<dbReference type="InterPro" id="IPR055251">
    <property type="entry name" value="SOS1_NGEF_PH"/>
</dbReference>
<evidence type="ECO:0000256" key="11">
    <source>
        <dbReference type="ARBA" id="ARBA00023163"/>
    </source>
</evidence>
<feature type="compositionally biased region" description="Low complexity" evidence="16">
    <location>
        <begin position="1320"/>
        <end position="1335"/>
    </location>
</feature>
<evidence type="ECO:0000259" key="20">
    <source>
        <dbReference type="PROSITE" id="PS50157"/>
    </source>
</evidence>
<dbReference type="PROSITE" id="PS50157">
    <property type="entry name" value="ZINC_FINGER_C2H2_2"/>
    <property type="match status" value="10"/>
</dbReference>
<dbReference type="InterPro" id="IPR044410">
    <property type="entry name" value="PRDM16_PR-SET"/>
</dbReference>
<dbReference type="InterPro" id="IPR035899">
    <property type="entry name" value="DBL_dom_sf"/>
</dbReference>
<dbReference type="FunFam" id="3.30.160.60:FF:000126">
    <property type="entry name" value="Mds1 and evi1 complex locus protein"/>
    <property type="match status" value="1"/>
</dbReference>
<feature type="region of interest" description="Disordered" evidence="16">
    <location>
        <begin position="1423"/>
        <end position="1509"/>
    </location>
</feature>
<dbReference type="Gene3D" id="2.30.30.40">
    <property type="entry name" value="SH3 Domains"/>
    <property type="match status" value="1"/>
</dbReference>
<dbReference type="PROSITE" id="PS00028">
    <property type="entry name" value="ZINC_FINGER_C2H2_1"/>
    <property type="match status" value="8"/>
</dbReference>
<evidence type="ECO:0000313" key="22">
    <source>
        <dbReference type="EMBL" id="TRZ19581.1"/>
    </source>
</evidence>
<dbReference type="SMART" id="SM00325">
    <property type="entry name" value="RhoGEF"/>
    <property type="match status" value="1"/>
</dbReference>
<feature type="domain" description="C2H2-type" evidence="20">
    <location>
        <begin position="1014"/>
        <end position="1041"/>
    </location>
</feature>
<dbReference type="Pfam" id="PF21549">
    <property type="entry name" value="PRDM2_PR"/>
    <property type="match status" value="1"/>
</dbReference>
<dbReference type="SMART" id="SM00326">
    <property type="entry name" value="SH3"/>
    <property type="match status" value="1"/>
</dbReference>
<keyword evidence="5" id="KW-0479">Metal-binding</keyword>
<evidence type="ECO:0000256" key="4">
    <source>
        <dbReference type="ARBA" id="ARBA00022658"/>
    </source>
</evidence>
<dbReference type="Gene3D" id="3.30.160.60">
    <property type="entry name" value="Classic Zinc Finger"/>
    <property type="match status" value="8"/>
</dbReference>
<keyword evidence="23" id="KW-1185">Reference proteome</keyword>
<sequence length="1968" mass="219544">MLWLPWIPGSVQGQAGSGLEQPGTVEGDSEIVNNMYETDPDLLAGESAEEETEDSIMSPIPVGPPSPFPTSEDFTPKEGSPYEAPVYIPDDIPIPPDFELRESSVPGAGLGIWAKKKIEVGERFGPYMAVQRSTLKETNFGWEQILTDPEVTSQEGNIKKIPDALGTEKFCADAGQGGAGNWLKYIRVSCSCDEQNLAVCHINEQVYYKVIKEIEPGEELLVCLKEGGYSLGNMAPSMEEEPSFRCEDCDELFQSKLDLRRHKKYGCSAVGALYDSLGDDIKQEGLGDGQVYECKDCERMFPNKYSLEQHMVIHTEEREYKCDQCPKAFNWKSNLIRHQMSHDSGKRFECENCVKVFTDPSNLQRHIRSQHVGARAHACPDCGKTFATSSGLKQHKHIHSTVKPFICEVCHKSYTQFSNLCRHKRMHADCRTQIKCKDCGQMFSTTSSLNKHRRFCEGKNHYNPAGIFAPGLPLTPTSMMDKSKPSPNLNHASLGFNEYFPSRPHPGGIPFSPAPPAFPALTPGFPGIFPPSLYPRPPLLPPTQLLKSPLNHTPDAKLPSPLGNPALPLISAVSNNNQAPSGEEKCESSLENAYLEKLKARNSDMSDGSDFEDVNTTTGTDLDTTTGTGSDLDSDAESDRDKTKDKSKQIETKPDFISSSVSASSTNTTGEIPLFYSQHSFFPPPEEHLLPTTGAANDSIKAIASIAEKYFGPGFMGMQEKKMGSLPYHSMFPFQFLPNFPHSLYPFTERTLNHNLLVKAEPKSPRDLHKVGGTSSESPFDLTTKPKEIKPILPPPKVLPAPSSGEEQPLDLSIGNRIRASQNGGREPRKKHIYGERKLMASEVLPKISQSQLPQQPSLHYAKPSPFFMDPIYSRVEKRKVTDPVGALKEKYLRPSPLLFHPQMSAIETMTEKLESFAAMKADSGSSLQPLPHHPFNFRSPPPTLSDPILRKGKERYTCRYCGKIFPRSANLTRHLRTHTGEQPYRCKYCDRSFSISSNLQRHVRNIHNKEKPFKCHLCNRCFGQQTNLDRHLKKHEHENVPVSQHSGVITNHLGTSASSPNSESDNHALLDEKEDSYFSEIRNFIANSEMNQASALADKRPEIQDIDGNSQCHGLANEKTEDVDDEDEELEEEDDDSLTGKSQDETASPTAEPRGAFEDEEDEEPTSLTMSFDHTRRCIEEDEAGLLDLEQMPNFGKGLDLRKAAEEAFEVKDVFNSTLDSEAIKQTLYRQAKNQSTAAFPVLQRLWSFGETWSCGVQPHGHAEIQGSSLLPWATAMSRSSSSSSVDDKTLLLEYRCHPVRPEPSSPICAPGKNSSTTAPNATPLSPLSSPTSAEPRRIILSTDSPAALKVGTQQLIPKSLAVSSKTKNCPSRHQSFGASREPLSPDPKRVAVPILAVEDEDDGGGALKRNLRNMSYRAAMKGPGAELEPAKASPSLKPVSEDGSALPNRSPGRNKRTLGRKRVQKRGGSFKDQPRLYQEIRERGLNSVSHESDEDLLEEPLPEEPSPPGAAIVVQSYRPAQVTWSQLPEVLESGILQRISPEERKRQEAMFEIITSEYSYMHSLSILVGHFMRSEELKETMTQTEHHHLFSNIGDILTVSTSFFEDLEKRHQEHPLIPDISDIVEEHASKHFNPYISYCSNEVYQQRTLDKLLTTNPLFKETLKQIERKPECGGLPLISFLILPMQRVTRLPLLLDTVQQKTNAHTAAYGAATRAVKAISKLVKSCNEGARAMERTEQMYTLQKQLEFGKKKPFPLISASRWLLKRGELLLSEEPGIFRRGAGRLCHLFLFNDVLIITKKKSEESYTVMNYATLDQVTVEKVESSDPPSPPPVKAGGHLLRVVLEKDSEGRREEVLLSAETLSDRARWMAALMHREKEKPDTIPKGDLNQVEITRAYMAKEADELSLQQADVVLVLGEEDGWCWGERLRDGQRGWFPQACARPITSRVAAEGNVRRMERLRIETDV</sequence>
<dbReference type="Pfam" id="PF00621">
    <property type="entry name" value="RhoGEF"/>
    <property type="match status" value="1"/>
</dbReference>
<keyword evidence="12" id="KW-0539">Nucleus</keyword>
<proteinExistence type="predicted"/>
<dbReference type="InterPro" id="IPR013087">
    <property type="entry name" value="Znf_C2H2_type"/>
</dbReference>
<dbReference type="GO" id="GO:0005634">
    <property type="term" value="C:nucleus"/>
    <property type="evidence" value="ECO:0007669"/>
    <property type="project" value="UniProtKB-SubCell"/>
</dbReference>
<dbReference type="SUPFAM" id="SSF57667">
    <property type="entry name" value="beta-beta-alpha zinc fingers"/>
    <property type="match status" value="5"/>
</dbReference>
<keyword evidence="9" id="KW-0805">Transcription regulation</keyword>
<feature type="compositionally biased region" description="Low complexity" evidence="16">
    <location>
        <begin position="616"/>
        <end position="631"/>
    </location>
</feature>
<feature type="region of interest" description="Disordered" evidence="16">
    <location>
        <begin position="1304"/>
        <end position="1336"/>
    </location>
</feature>
<feature type="domain" description="C2H2-type" evidence="20">
    <location>
        <begin position="434"/>
        <end position="461"/>
    </location>
</feature>
<dbReference type="SUPFAM" id="SSF82199">
    <property type="entry name" value="SET domain"/>
    <property type="match status" value="1"/>
</dbReference>
<evidence type="ECO:0000256" key="13">
    <source>
        <dbReference type="ARBA" id="ARBA00023273"/>
    </source>
</evidence>
<evidence type="ECO:0000259" key="18">
    <source>
        <dbReference type="PROSITE" id="PS50003"/>
    </source>
</evidence>
<keyword evidence="6" id="KW-0677">Repeat</keyword>
<comment type="subcellular location">
    <subcellularLocation>
        <location evidence="2">Cell projection</location>
    </subcellularLocation>
    <subcellularLocation>
        <location evidence="1">Nucleus</location>
    </subcellularLocation>
</comment>
<evidence type="ECO:0000256" key="5">
    <source>
        <dbReference type="ARBA" id="ARBA00022723"/>
    </source>
</evidence>
<protein>
    <submittedName>
        <fullName evidence="22">Uncharacterized protein</fullName>
    </submittedName>
</protein>
<reference evidence="22" key="1">
    <citation type="submission" date="2019-04" db="EMBL/GenBank/DDBJ databases">
        <title>Genome assembly of Zosterops borbonicus 15179.</title>
        <authorList>
            <person name="Leroy T."/>
            <person name="Anselmetti Y."/>
            <person name="Tilak M.-K."/>
            <person name="Nabholz B."/>
        </authorList>
    </citation>
    <scope>NUCLEOTIDE SEQUENCE</scope>
    <source>
        <strain evidence="22">HGM_15179</strain>
        <tissue evidence="22">Muscle</tissue>
    </source>
</reference>
<dbReference type="SUPFAM" id="SSF50044">
    <property type="entry name" value="SH3-domain"/>
    <property type="match status" value="1"/>
</dbReference>
<dbReference type="InterPro" id="IPR047270">
    <property type="entry name" value="PH_ephexin"/>
</dbReference>
<dbReference type="GO" id="GO:0005085">
    <property type="term" value="F:guanyl-nucleotide exchange factor activity"/>
    <property type="evidence" value="ECO:0007669"/>
    <property type="project" value="UniProtKB-KW"/>
</dbReference>
<dbReference type="SUPFAM" id="SSF50729">
    <property type="entry name" value="PH domain-like"/>
    <property type="match status" value="1"/>
</dbReference>
<organism evidence="22 23">
    <name type="scientific">Zosterops borbonicus</name>
    <dbReference type="NCBI Taxonomy" id="364589"/>
    <lineage>
        <taxon>Eukaryota</taxon>
        <taxon>Metazoa</taxon>
        <taxon>Chordata</taxon>
        <taxon>Craniata</taxon>
        <taxon>Vertebrata</taxon>
        <taxon>Euteleostomi</taxon>
        <taxon>Archelosauria</taxon>
        <taxon>Archosauria</taxon>
        <taxon>Dinosauria</taxon>
        <taxon>Saurischia</taxon>
        <taxon>Theropoda</taxon>
        <taxon>Coelurosauria</taxon>
        <taxon>Aves</taxon>
        <taxon>Neognathae</taxon>
        <taxon>Neoaves</taxon>
        <taxon>Telluraves</taxon>
        <taxon>Australaves</taxon>
        <taxon>Passeriformes</taxon>
        <taxon>Sylvioidea</taxon>
        <taxon>Zosteropidae</taxon>
        <taxon>Zosterops</taxon>
    </lineage>
</organism>
<dbReference type="PROSITE" id="PS50280">
    <property type="entry name" value="SET"/>
    <property type="match status" value="1"/>
</dbReference>
<dbReference type="SMART" id="SM00233">
    <property type="entry name" value="PH"/>
    <property type="match status" value="1"/>
</dbReference>
<dbReference type="OrthoDB" id="9368434at2759"/>
<dbReference type="GO" id="GO:0008270">
    <property type="term" value="F:zinc ion binding"/>
    <property type="evidence" value="ECO:0007669"/>
    <property type="project" value="UniProtKB-KW"/>
</dbReference>
<dbReference type="InterPro" id="IPR036028">
    <property type="entry name" value="SH3-like_dom_sf"/>
</dbReference>
<dbReference type="Pfam" id="PF14604">
    <property type="entry name" value="SH3_9"/>
    <property type="match status" value="1"/>
</dbReference>
<evidence type="ECO:0000256" key="1">
    <source>
        <dbReference type="ARBA" id="ARBA00004123"/>
    </source>
</evidence>
<dbReference type="CDD" id="cd19213">
    <property type="entry name" value="PR-SET_PRDM16"/>
    <property type="match status" value="1"/>
</dbReference>
<dbReference type="InterPro" id="IPR035797">
    <property type="entry name" value="ARHGEF16/ARHGEF26_SH3"/>
</dbReference>
<dbReference type="InterPro" id="IPR001214">
    <property type="entry name" value="SET_dom"/>
</dbReference>
<evidence type="ECO:0000259" key="21">
    <source>
        <dbReference type="PROSITE" id="PS50280"/>
    </source>
</evidence>
<dbReference type="SMART" id="SM00355">
    <property type="entry name" value="ZnF_C2H2"/>
    <property type="match status" value="10"/>
</dbReference>
<dbReference type="GO" id="GO:0046974">
    <property type="term" value="F:histone H3K9 methyltransferase activity"/>
    <property type="evidence" value="ECO:0007669"/>
    <property type="project" value="InterPro"/>
</dbReference>
<dbReference type="SUPFAM" id="SSF48065">
    <property type="entry name" value="DBL homology domain (DH-domain)"/>
    <property type="match status" value="1"/>
</dbReference>
<evidence type="ECO:0000259" key="19">
    <source>
        <dbReference type="PROSITE" id="PS50010"/>
    </source>
</evidence>
<dbReference type="FunFam" id="3.30.160.60:FF:000929">
    <property type="entry name" value="Uncharacterized protein, isoform B"/>
    <property type="match status" value="1"/>
</dbReference>
<feature type="domain" description="C2H2-type" evidence="20">
    <location>
        <begin position="320"/>
        <end position="347"/>
    </location>
</feature>
<dbReference type="GO" id="GO:0042995">
    <property type="term" value="C:cell projection"/>
    <property type="evidence" value="ECO:0007669"/>
    <property type="project" value="UniProtKB-SubCell"/>
</dbReference>
<dbReference type="Pfam" id="PF22697">
    <property type="entry name" value="SOS1_NGEF_PH"/>
    <property type="match status" value="1"/>
</dbReference>
<dbReference type="InterPro" id="IPR001849">
    <property type="entry name" value="PH_domain"/>
</dbReference>
<feature type="compositionally biased region" description="Polar residues" evidence="16">
    <location>
        <begin position="1363"/>
        <end position="1379"/>
    </location>
</feature>
<feature type="domain" description="SH3" evidence="17">
    <location>
        <begin position="1888"/>
        <end position="1948"/>
    </location>
</feature>
<feature type="domain" description="C2H2-type" evidence="20">
    <location>
        <begin position="348"/>
        <end position="376"/>
    </location>
</feature>
<evidence type="ECO:0000256" key="3">
    <source>
        <dbReference type="ARBA" id="ARBA00022443"/>
    </source>
</evidence>
<dbReference type="CDD" id="cd11938">
    <property type="entry name" value="SH3_ARHGEF16_26"/>
    <property type="match status" value="1"/>
</dbReference>
<evidence type="ECO:0000256" key="6">
    <source>
        <dbReference type="ARBA" id="ARBA00022737"/>
    </source>
</evidence>
<evidence type="ECO:0000256" key="16">
    <source>
        <dbReference type="SAM" id="MobiDB-lite"/>
    </source>
</evidence>
<dbReference type="Pfam" id="PF00096">
    <property type="entry name" value="zf-C2H2"/>
    <property type="match status" value="9"/>
</dbReference>
<feature type="compositionally biased region" description="Polar residues" evidence="16">
    <location>
        <begin position="1140"/>
        <end position="1150"/>
    </location>
</feature>
<dbReference type="FunFam" id="1.20.900.10:FF:000007">
    <property type="entry name" value="rho guanine nucleotide exchange factor 19"/>
    <property type="match status" value="1"/>
</dbReference>
<keyword evidence="11" id="KW-0804">Transcription</keyword>
<keyword evidence="13" id="KW-0966">Cell projection</keyword>
<dbReference type="PROSITE" id="PS50002">
    <property type="entry name" value="SH3"/>
    <property type="match status" value="1"/>
</dbReference>
<dbReference type="Gene3D" id="2.30.29.30">
    <property type="entry name" value="Pleckstrin-homology domain (PH domain)/Phosphotyrosine-binding domain (PTB)"/>
    <property type="match status" value="1"/>
</dbReference>
<keyword evidence="3 15" id="KW-0728">SH3 domain</keyword>
<dbReference type="FunFam" id="3.30.160.60:FF:000112">
    <property type="entry name" value="Mds1 and evi1 complex locus protein"/>
    <property type="match status" value="1"/>
</dbReference>
<dbReference type="EMBL" id="SWJQ01000179">
    <property type="protein sequence ID" value="TRZ19581.1"/>
    <property type="molecule type" value="Genomic_DNA"/>
</dbReference>
<evidence type="ECO:0000256" key="9">
    <source>
        <dbReference type="ARBA" id="ARBA00023015"/>
    </source>
</evidence>
<dbReference type="InterPro" id="IPR000219">
    <property type="entry name" value="DH_dom"/>
</dbReference>
<dbReference type="SMART" id="SM00317">
    <property type="entry name" value="SET"/>
    <property type="match status" value="1"/>
</dbReference>
<feature type="domain" description="C2H2-type" evidence="20">
    <location>
        <begin position="377"/>
        <end position="404"/>
    </location>
</feature>
<keyword evidence="10" id="KW-0238">DNA-binding</keyword>
<evidence type="ECO:0000256" key="15">
    <source>
        <dbReference type="PROSITE-ProRule" id="PRU00192"/>
    </source>
</evidence>
<dbReference type="CDD" id="cd01221">
    <property type="entry name" value="PH_ephexin"/>
    <property type="match status" value="1"/>
</dbReference>
<dbReference type="GO" id="GO:0003677">
    <property type="term" value="F:DNA binding"/>
    <property type="evidence" value="ECO:0007669"/>
    <property type="project" value="UniProtKB-KW"/>
</dbReference>
<keyword evidence="8" id="KW-0862">Zinc</keyword>
<dbReference type="PROSITE" id="PS50010">
    <property type="entry name" value="DH_2"/>
    <property type="match status" value="1"/>
</dbReference>
<dbReference type="FunFam" id="3.30.160.60:FF:000159">
    <property type="entry name" value="Mds1 and evi1 complex locus protein"/>
    <property type="match status" value="1"/>
</dbReference>
<dbReference type="InterPro" id="IPR046341">
    <property type="entry name" value="SET_dom_sf"/>
</dbReference>
<feature type="compositionally biased region" description="Basic and acidic residues" evidence="16">
    <location>
        <begin position="1474"/>
        <end position="1486"/>
    </location>
</feature>
<dbReference type="Gene3D" id="1.20.900.10">
    <property type="entry name" value="Dbl homology (DH) domain"/>
    <property type="match status" value="1"/>
</dbReference>
<feature type="region of interest" description="Disordered" evidence="16">
    <location>
        <begin position="601"/>
        <end position="666"/>
    </location>
</feature>
<evidence type="ECO:0000256" key="2">
    <source>
        <dbReference type="ARBA" id="ARBA00004316"/>
    </source>
</evidence>
<feature type="domain" description="C2H2-type" evidence="20">
    <location>
        <begin position="957"/>
        <end position="984"/>
    </location>
</feature>